<evidence type="ECO:0000313" key="3">
    <source>
        <dbReference type="EMBL" id="NGZ89748.1"/>
    </source>
</evidence>
<evidence type="ECO:0000313" key="4">
    <source>
        <dbReference type="Proteomes" id="UP000643701"/>
    </source>
</evidence>
<dbReference type="GO" id="GO:0005524">
    <property type="term" value="F:ATP binding"/>
    <property type="evidence" value="ECO:0007669"/>
    <property type="project" value="UniProtKB-KW"/>
</dbReference>
<keyword evidence="3" id="KW-0067">ATP-binding</keyword>
<gene>
    <name evidence="3" type="ORF">G7034_05725</name>
</gene>
<dbReference type="EMBL" id="JAANAS010000041">
    <property type="protein sequence ID" value="NGZ89748.1"/>
    <property type="molecule type" value="Genomic_DNA"/>
</dbReference>
<dbReference type="AlphaFoldDB" id="A0A967DZ22"/>
<dbReference type="GO" id="GO:0003677">
    <property type="term" value="F:DNA binding"/>
    <property type="evidence" value="ECO:0007669"/>
    <property type="project" value="UniProtKB-KW"/>
</dbReference>
<dbReference type="Pfam" id="PF13635">
    <property type="entry name" value="DUF4143"/>
    <property type="match status" value="1"/>
</dbReference>
<dbReference type="InterPro" id="IPR036390">
    <property type="entry name" value="WH_DNA-bd_sf"/>
</dbReference>
<organism evidence="3 4">
    <name type="scientific">Psychroflexus maritimus</name>
    <dbReference type="NCBI Taxonomy" id="2714865"/>
    <lineage>
        <taxon>Bacteria</taxon>
        <taxon>Pseudomonadati</taxon>
        <taxon>Bacteroidota</taxon>
        <taxon>Flavobacteriia</taxon>
        <taxon>Flavobacteriales</taxon>
        <taxon>Flavobacteriaceae</taxon>
        <taxon>Psychroflexus</taxon>
    </lineage>
</organism>
<dbReference type="InterPro" id="IPR041682">
    <property type="entry name" value="AAA_14"/>
</dbReference>
<reference evidence="3" key="1">
    <citation type="submission" date="2020-03" db="EMBL/GenBank/DDBJ databases">
        <title>Psychroflexus Maritimus sp. nov., isolate from marine sediment.</title>
        <authorList>
            <person name="Zhong Y.-L."/>
        </authorList>
    </citation>
    <scope>NUCLEOTIDE SEQUENCE</scope>
    <source>
        <strain evidence="3">C1</strain>
    </source>
</reference>
<evidence type="ECO:0000256" key="1">
    <source>
        <dbReference type="ARBA" id="ARBA00023125"/>
    </source>
</evidence>
<dbReference type="SUPFAM" id="SSF46785">
    <property type="entry name" value="Winged helix' DNA-binding domain"/>
    <property type="match status" value="1"/>
</dbReference>
<dbReference type="Gene3D" id="3.40.50.300">
    <property type="entry name" value="P-loop containing nucleotide triphosphate hydrolases"/>
    <property type="match status" value="1"/>
</dbReference>
<keyword evidence="1" id="KW-0238">DNA-binding</keyword>
<name>A0A967DZ22_9FLAO</name>
<comment type="caution">
    <text evidence="3">The sequence shown here is derived from an EMBL/GenBank/DDBJ whole genome shotgun (WGS) entry which is preliminary data.</text>
</comment>
<dbReference type="RefSeq" id="WP_166400010.1">
    <property type="nucleotide sequence ID" value="NZ_JAANAS010000041.1"/>
</dbReference>
<dbReference type="SUPFAM" id="SSF52540">
    <property type="entry name" value="P-loop containing nucleoside triphosphate hydrolases"/>
    <property type="match status" value="1"/>
</dbReference>
<sequence length="389" mass="44665">MNQLIEYSTNLLKQVDTKFVRYLHNEINWNNRLIGIIGARGVGKTTLVLQYIKQSLDEKKALYVTAEDLFFSTHTLIELATEFVNYGGKHLVIDEIHKYEKWSKELKLIYDLHPNLQVIFTGSSVLDIKKGNADLSRRAIIYFMRGLSFREYLGLFHQINLPAYSLTEILQLKADFSSLEAPLPYFTTYLNSGYYPFSLEDDFEIRLRQIINQTMEVDIPFFAGMNISTARKIKHLLSIIATSVPFKPNFSKIAEIVGVSRNNIADYLNYLEEAGLIIQISLPKIGIRSIGKTEKIYLENTNLAMALSEDKTNIGTLRETFFLNQVSVKHTISLSAKVDFQVEDFQFEIGGKNKKKKQIENIPNSYIVKDDIINGFGNVIPLWHFGFLY</sequence>
<keyword evidence="4" id="KW-1185">Reference proteome</keyword>
<dbReference type="InterPro" id="IPR025420">
    <property type="entry name" value="DUF4143"/>
</dbReference>
<dbReference type="SMART" id="SM00382">
    <property type="entry name" value="AAA"/>
    <property type="match status" value="1"/>
</dbReference>
<keyword evidence="3" id="KW-0547">Nucleotide-binding</keyword>
<dbReference type="InterPro" id="IPR003593">
    <property type="entry name" value="AAA+_ATPase"/>
</dbReference>
<dbReference type="InterPro" id="IPR027417">
    <property type="entry name" value="P-loop_NTPase"/>
</dbReference>
<protein>
    <submittedName>
        <fullName evidence="3">ATP-binding protein</fullName>
    </submittedName>
</protein>
<evidence type="ECO:0000259" key="2">
    <source>
        <dbReference type="SMART" id="SM00382"/>
    </source>
</evidence>
<dbReference type="Proteomes" id="UP000643701">
    <property type="component" value="Unassembled WGS sequence"/>
</dbReference>
<feature type="domain" description="AAA+ ATPase" evidence="2">
    <location>
        <begin position="30"/>
        <end position="147"/>
    </location>
</feature>
<dbReference type="PANTHER" id="PTHR42990">
    <property type="entry name" value="ATPASE"/>
    <property type="match status" value="1"/>
</dbReference>
<dbReference type="Pfam" id="PF13173">
    <property type="entry name" value="AAA_14"/>
    <property type="match status" value="1"/>
</dbReference>
<accession>A0A967DZ22</accession>
<proteinExistence type="predicted"/>
<dbReference type="PANTHER" id="PTHR42990:SF1">
    <property type="entry name" value="AAA+ ATPASE DOMAIN-CONTAINING PROTEIN"/>
    <property type="match status" value="1"/>
</dbReference>